<comment type="caution">
    <text evidence="1">The sequence shown here is derived from an EMBL/GenBank/DDBJ whole genome shotgun (WGS) entry which is preliminary data.</text>
</comment>
<sequence>MTDRGTDDVTPRVRVTRAFSQLHDPAPRDHVPPLFANMPAPRSRGATHASARPTSPTSLPPPQRRKPALASSTTPSSSLKGTADAQQSTLPSRAPTTSAERPNGAESKFPNRGKVNQNLPLWPSLVWRVLYKEPFYKGGKVKKRVPGWCDRILIHSLLVSDSKLLPEKVPDPTSETASPRWIDNYRSVNEGDGMDVSDHSPVFGTFVLGFPRGETDALPSGTSRTLPHRKNRALSTLSNGRSDRYASCSVGGSYFDQARVVRQMKAHRRPVSTVLRVFNMTLSWHTHEVVPKKTRVVAPLVGEDAKQCDVIGERCHGANGLNLSLNAVMQHTRPLEQLHMLVWVKHETIHGHCTLSLKRIARQEEGNEVKFRVPLYHDSMRLHINGHPLVVVFSVRSKTFAK</sequence>
<name>A0ACC0WWF2_9STRA</name>
<dbReference type="EMBL" id="CM047580">
    <property type="protein sequence ID" value="KAI9922571.1"/>
    <property type="molecule type" value="Genomic_DNA"/>
</dbReference>
<evidence type="ECO:0000313" key="2">
    <source>
        <dbReference type="Proteomes" id="UP001163321"/>
    </source>
</evidence>
<organism evidence="1 2">
    <name type="scientific">Peronosclerospora sorghi</name>
    <dbReference type="NCBI Taxonomy" id="230839"/>
    <lineage>
        <taxon>Eukaryota</taxon>
        <taxon>Sar</taxon>
        <taxon>Stramenopiles</taxon>
        <taxon>Oomycota</taxon>
        <taxon>Peronosporomycetes</taxon>
        <taxon>Peronosporales</taxon>
        <taxon>Peronosporaceae</taxon>
        <taxon>Peronosclerospora</taxon>
    </lineage>
</organism>
<keyword evidence="2" id="KW-1185">Reference proteome</keyword>
<accession>A0ACC0WWF2</accession>
<protein>
    <submittedName>
        <fullName evidence="1">Uncharacterized protein</fullName>
    </submittedName>
</protein>
<dbReference type="Proteomes" id="UP001163321">
    <property type="component" value="Chromosome 1"/>
</dbReference>
<gene>
    <name evidence="1" type="ORF">PsorP6_000897</name>
</gene>
<proteinExistence type="predicted"/>
<reference evidence="1 2" key="1">
    <citation type="journal article" date="2022" name="bioRxiv">
        <title>The genome of the oomycete Peronosclerospora sorghi, a cosmopolitan pathogen of maize and sorghum, is inflated with dispersed pseudogenes.</title>
        <authorList>
            <person name="Fletcher K."/>
            <person name="Martin F."/>
            <person name="Isakeit T."/>
            <person name="Cavanaugh K."/>
            <person name="Magill C."/>
            <person name="Michelmore R."/>
        </authorList>
    </citation>
    <scope>NUCLEOTIDE SEQUENCE [LARGE SCALE GENOMIC DNA]</scope>
    <source>
        <strain evidence="1">P6</strain>
    </source>
</reference>
<evidence type="ECO:0000313" key="1">
    <source>
        <dbReference type="EMBL" id="KAI9922571.1"/>
    </source>
</evidence>